<name>A0A0N4YYZ0_NIPBR</name>
<sequence>MEDSLELYRKVMNIFAKANMNLRQFRSNNEDVNGSIATADLSSNPQQKVLGISWTTENDVVEDARRTQI</sequence>
<dbReference type="EMBL" id="UYSL01028121">
    <property type="protein sequence ID" value="VDL87318.1"/>
    <property type="molecule type" value="Genomic_DNA"/>
</dbReference>
<evidence type="ECO:0000313" key="1">
    <source>
        <dbReference type="EMBL" id="VDL87318.1"/>
    </source>
</evidence>
<gene>
    <name evidence="1" type="ORF">NBR_LOCUS22462</name>
</gene>
<reference evidence="1 2" key="2">
    <citation type="submission" date="2018-11" db="EMBL/GenBank/DDBJ databases">
        <authorList>
            <consortium name="Pathogen Informatics"/>
        </authorList>
    </citation>
    <scope>NUCLEOTIDE SEQUENCE [LARGE SCALE GENOMIC DNA]</scope>
</reference>
<evidence type="ECO:0000313" key="2">
    <source>
        <dbReference type="Proteomes" id="UP000271162"/>
    </source>
</evidence>
<proteinExistence type="predicted"/>
<evidence type="ECO:0000313" key="3">
    <source>
        <dbReference type="WBParaSite" id="NBR_0002246201-mRNA-1"/>
    </source>
</evidence>
<organism evidence="3">
    <name type="scientific">Nippostrongylus brasiliensis</name>
    <name type="common">Rat hookworm</name>
    <dbReference type="NCBI Taxonomy" id="27835"/>
    <lineage>
        <taxon>Eukaryota</taxon>
        <taxon>Metazoa</taxon>
        <taxon>Ecdysozoa</taxon>
        <taxon>Nematoda</taxon>
        <taxon>Chromadorea</taxon>
        <taxon>Rhabditida</taxon>
        <taxon>Rhabditina</taxon>
        <taxon>Rhabditomorpha</taxon>
        <taxon>Strongyloidea</taxon>
        <taxon>Heligmosomidae</taxon>
        <taxon>Nippostrongylus</taxon>
    </lineage>
</organism>
<protein>
    <submittedName>
        <fullName evidence="3">Ovule protein</fullName>
    </submittedName>
</protein>
<keyword evidence="2" id="KW-1185">Reference proteome</keyword>
<dbReference type="Proteomes" id="UP000271162">
    <property type="component" value="Unassembled WGS sequence"/>
</dbReference>
<accession>A0A0N4YYZ0</accession>
<reference evidence="3" key="1">
    <citation type="submission" date="2017-02" db="UniProtKB">
        <authorList>
            <consortium name="WormBaseParasite"/>
        </authorList>
    </citation>
    <scope>IDENTIFICATION</scope>
</reference>
<dbReference type="WBParaSite" id="NBR_0002246201-mRNA-1">
    <property type="protein sequence ID" value="NBR_0002246201-mRNA-1"/>
    <property type="gene ID" value="NBR_0002246201"/>
</dbReference>
<dbReference type="AlphaFoldDB" id="A0A0N4YYZ0"/>